<dbReference type="SUPFAM" id="SSF50494">
    <property type="entry name" value="Trypsin-like serine proteases"/>
    <property type="match status" value="1"/>
</dbReference>
<evidence type="ECO:0000313" key="2">
    <source>
        <dbReference type="Proteomes" id="UP000235836"/>
    </source>
</evidence>
<proteinExistence type="predicted"/>
<evidence type="ECO:0008006" key="3">
    <source>
        <dbReference type="Google" id="ProtNLM"/>
    </source>
</evidence>
<accession>A0A2N6T3U7</accession>
<keyword evidence="2" id="KW-1185">Reference proteome</keyword>
<dbReference type="Proteomes" id="UP000235836">
    <property type="component" value="Unassembled WGS sequence"/>
</dbReference>
<protein>
    <recommendedName>
        <fullName evidence="3">Serine protease</fullName>
    </recommendedName>
</protein>
<dbReference type="AlphaFoldDB" id="A0A2N6T3U7"/>
<dbReference type="InterPro" id="IPR009003">
    <property type="entry name" value="Peptidase_S1_PA"/>
</dbReference>
<gene>
    <name evidence="1" type="ORF">CJ203_08335</name>
</gene>
<comment type="caution">
    <text evidence="1">The sequence shown here is derived from an EMBL/GenBank/DDBJ whole genome shotgun (WGS) entry which is preliminary data.</text>
</comment>
<evidence type="ECO:0000313" key="1">
    <source>
        <dbReference type="EMBL" id="PMC63977.1"/>
    </source>
</evidence>
<dbReference type="EMBL" id="PNHG01000012">
    <property type="protein sequence ID" value="PMC63977.1"/>
    <property type="molecule type" value="Genomic_DNA"/>
</dbReference>
<sequence length="387" mass="40147">MSSPAIAAPGAPMRLRPYDATAPFGPGNASFKEITGLDVHPHMLARVCSQGPVGTVTLPDGTTQRIMVSAGHCLAAEDISGMFMGSTVDAPVRGGYKKIGAIDLVHTNGLPSGYDTLGQSAQKALRAEDWGIVVLDDGAAADGSASSRDQFNRGPSTPVTLTGVRTYRSLAPGEIALDNFAQPMCKDGSTKGRTCGVQLFYTANNVWSLNLGYGTGDSGGVNYDPNTGQIIGVTSLGFGPLGTAQRADRAIESAYALPAGTVNDHFTPAAPNANRADFVSIKEEEAEFNQYFAEHNPDVPPEMIAQPTPREQFDQAVASATADAGAIATDLRDFAVLGTVAAIAGVPHEQIADAGNTLANAVGNYAGAHINNIVNTGIYAAFDELGY</sequence>
<organism evidence="1 2">
    <name type="scientific">Corynebacterium tuscaniense</name>
    <dbReference type="NCBI Taxonomy" id="302449"/>
    <lineage>
        <taxon>Bacteria</taxon>
        <taxon>Bacillati</taxon>
        <taxon>Actinomycetota</taxon>
        <taxon>Actinomycetes</taxon>
        <taxon>Mycobacteriales</taxon>
        <taxon>Corynebacteriaceae</taxon>
        <taxon>Corynebacterium</taxon>
    </lineage>
</organism>
<name>A0A2N6T3U7_9CORY</name>
<reference evidence="1 2" key="1">
    <citation type="submission" date="2017-09" db="EMBL/GenBank/DDBJ databases">
        <title>Bacterial strain isolated from the female urinary microbiota.</title>
        <authorList>
            <person name="Thomas-White K."/>
            <person name="Kumar N."/>
            <person name="Forster S."/>
            <person name="Putonti C."/>
            <person name="Lawley T."/>
            <person name="Wolfe A.J."/>
        </authorList>
    </citation>
    <scope>NUCLEOTIDE SEQUENCE [LARGE SCALE GENOMIC DNA]</scope>
    <source>
        <strain evidence="1 2">UMB0792</strain>
    </source>
</reference>